<dbReference type="AlphaFoldDB" id="A0A060UST8"/>
<sequence length="61" mass="7039">METSTHEASIIIIKDNTHHDADIAFNSDIMKRVNFRNDRCYPAVRFMAISSMQAKSVISYF</sequence>
<gene>
    <name evidence="1" type="ORF">AFERRI_560009</name>
</gene>
<dbReference type="EMBL" id="CCCS020000052">
    <property type="protein sequence ID" value="CDQ11460.1"/>
    <property type="molecule type" value="Genomic_DNA"/>
</dbReference>
<accession>A0A060UST8</accession>
<reference evidence="1" key="2">
    <citation type="submission" date="2014-07" db="EMBL/GenBank/DDBJ databases">
        <title>Initial genome analysis of the psychrotolerant acidophile Acidithiobacillus ferrivorans CF27: insights into iron and sulfur oxidation pathways and into biofilm formation.</title>
        <authorList>
            <person name="Talla E."/>
            <person name="Hedrich S."/>
            <person name="Mangenot S."/>
            <person name="Ji B."/>
            <person name="Johnson D.B."/>
            <person name="Barbe V."/>
            <person name="Bonnefoy V."/>
        </authorList>
    </citation>
    <scope>NUCLEOTIDE SEQUENCE [LARGE SCALE GENOMIC DNA]</scope>
    <source>
        <strain evidence="1">CF27</strain>
    </source>
</reference>
<comment type="caution">
    <text evidence="1">The sequence shown here is derived from an EMBL/GenBank/DDBJ whole genome shotgun (WGS) entry which is preliminary data.</text>
</comment>
<reference evidence="1" key="1">
    <citation type="submission" date="2014-03" db="EMBL/GenBank/DDBJ databases">
        <authorList>
            <person name="Genoscope - CEA"/>
        </authorList>
    </citation>
    <scope>NUCLEOTIDE SEQUENCE [LARGE SCALE GENOMIC DNA]</scope>
    <source>
        <strain evidence="1">CF27</strain>
    </source>
</reference>
<evidence type="ECO:0000313" key="1">
    <source>
        <dbReference type="EMBL" id="CDQ11460.1"/>
    </source>
</evidence>
<protein>
    <submittedName>
        <fullName evidence="1">Uncharacterized protein</fullName>
    </submittedName>
</protein>
<name>A0A060UST8_9PROT</name>
<organism evidence="1">
    <name type="scientific">Acidithiobacillus ferrivorans</name>
    <dbReference type="NCBI Taxonomy" id="160808"/>
    <lineage>
        <taxon>Bacteria</taxon>
        <taxon>Pseudomonadati</taxon>
        <taxon>Pseudomonadota</taxon>
        <taxon>Acidithiobacillia</taxon>
        <taxon>Acidithiobacillales</taxon>
        <taxon>Acidithiobacillaceae</taxon>
        <taxon>Acidithiobacillus</taxon>
    </lineage>
</organism>
<proteinExistence type="predicted"/>